<feature type="domain" description="Acyl-CoA dehydrogenase/oxidase N-terminal" evidence="7">
    <location>
        <begin position="8"/>
        <end position="117"/>
    </location>
</feature>
<keyword evidence="5" id="KW-0560">Oxidoreductase</keyword>
<dbReference type="InterPro" id="IPR013786">
    <property type="entry name" value="AcylCoA_DH/ox_N"/>
</dbReference>
<dbReference type="RefSeq" id="WP_078196909.1">
    <property type="nucleotide sequence ID" value="NZ_CP017757.2"/>
</dbReference>
<dbReference type="InterPro" id="IPR037069">
    <property type="entry name" value="AcylCoA_DH/ox_N_sf"/>
</dbReference>
<dbReference type="SUPFAM" id="SSF56645">
    <property type="entry name" value="Acyl-CoA dehydrogenase NM domain-like"/>
    <property type="match status" value="1"/>
</dbReference>
<evidence type="ECO:0000259" key="7">
    <source>
        <dbReference type="Pfam" id="PF02771"/>
    </source>
</evidence>
<reference evidence="9" key="1">
    <citation type="submission" date="2017-02" db="EMBL/GenBank/DDBJ databases">
        <title>Complete genome sequence of Cupriavidus necator strain NH9, a 3-chlorobenzoate degrader.</title>
        <authorList>
            <person name="Moriuchi R."/>
            <person name="Dohra H."/>
            <person name="Ogawa N."/>
        </authorList>
    </citation>
    <scope>NUCLEOTIDE SEQUENCE [LARGE SCALE GENOMIC DNA]</scope>
    <source>
        <strain evidence="9">NH9</strain>
    </source>
</reference>
<dbReference type="InterPro" id="IPR036250">
    <property type="entry name" value="AcylCo_DH-like_C"/>
</dbReference>
<organism evidence="8 9">
    <name type="scientific">Cupriavidus necator</name>
    <name type="common">Alcaligenes eutrophus</name>
    <name type="synonym">Ralstonia eutropha</name>
    <dbReference type="NCBI Taxonomy" id="106590"/>
    <lineage>
        <taxon>Bacteria</taxon>
        <taxon>Pseudomonadati</taxon>
        <taxon>Pseudomonadota</taxon>
        <taxon>Betaproteobacteria</taxon>
        <taxon>Burkholderiales</taxon>
        <taxon>Burkholderiaceae</taxon>
        <taxon>Cupriavidus</taxon>
    </lineage>
</organism>
<dbReference type="GO" id="GO:0050660">
    <property type="term" value="F:flavin adenine dinucleotide binding"/>
    <property type="evidence" value="ECO:0007669"/>
    <property type="project" value="InterPro"/>
</dbReference>
<dbReference type="CDD" id="cd00567">
    <property type="entry name" value="ACAD"/>
    <property type="match status" value="1"/>
</dbReference>
<keyword evidence="4" id="KW-0274">FAD</keyword>
<dbReference type="Pfam" id="PF00441">
    <property type="entry name" value="Acyl-CoA_dh_1"/>
    <property type="match status" value="1"/>
</dbReference>
<evidence type="ECO:0000256" key="3">
    <source>
        <dbReference type="ARBA" id="ARBA00022630"/>
    </source>
</evidence>
<evidence type="ECO:0000256" key="4">
    <source>
        <dbReference type="ARBA" id="ARBA00022827"/>
    </source>
</evidence>
<dbReference type="Gene3D" id="1.20.140.10">
    <property type="entry name" value="Butyryl-CoA Dehydrogenase, subunit A, domain 3"/>
    <property type="match status" value="1"/>
</dbReference>
<gene>
    <name evidence="8" type="ORF">BJN34_12570</name>
</gene>
<name>A0A1U9URF0_CUPNE</name>
<dbReference type="SUPFAM" id="SSF47203">
    <property type="entry name" value="Acyl-CoA dehydrogenase C-terminal domain-like"/>
    <property type="match status" value="1"/>
</dbReference>
<dbReference type="EMBL" id="CP017757">
    <property type="protein sequence ID" value="AQV94715.1"/>
    <property type="molecule type" value="Genomic_DNA"/>
</dbReference>
<dbReference type="InterPro" id="IPR009075">
    <property type="entry name" value="AcylCo_DH/oxidase_C"/>
</dbReference>
<dbReference type="KEGG" id="cuh:BJN34_12570"/>
<dbReference type="Gene3D" id="2.40.110.10">
    <property type="entry name" value="Butyryl-CoA Dehydrogenase, subunit A, domain 2"/>
    <property type="match status" value="1"/>
</dbReference>
<proteinExistence type="inferred from homology"/>
<protein>
    <submittedName>
        <fullName evidence="8">Acyl-CoA dehydrogenase</fullName>
    </submittedName>
</protein>
<comment type="similarity">
    <text evidence="2">Belongs to the acyl-CoA dehydrogenase family.</text>
</comment>
<dbReference type="AlphaFoldDB" id="A0A1U9URF0"/>
<dbReference type="GO" id="GO:0003995">
    <property type="term" value="F:acyl-CoA dehydrogenase activity"/>
    <property type="evidence" value="ECO:0007669"/>
    <property type="project" value="TreeGrafter"/>
</dbReference>
<keyword evidence="3" id="KW-0285">Flavoprotein</keyword>
<comment type="cofactor">
    <cofactor evidence="1">
        <name>FAD</name>
        <dbReference type="ChEBI" id="CHEBI:57692"/>
    </cofactor>
</comment>
<evidence type="ECO:0000256" key="2">
    <source>
        <dbReference type="ARBA" id="ARBA00009347"/>
    </source>
</evidence>
<evidence type="ECO:0000313" key="9">
    <source>
        <dbReference type="Proteomes" id="UP000189627"/>
    </source>
</evidence>
<evidence type="ECO:0000313" key="8">
    <source>
        <dbReference type="EMBL" id="AQV94715.1"/>
    </source>
</evidence>
<dbReference type="InterPro" id="IPR009100">
    <property type="entry name" value="AcylCoA_DH/oxidase_NM_dom_sf"/>
</dbReference>
<sequence>MNLQLNDVQQPLQDSLARLLAREYDFGHRQQYVTAEAGHSPEVWAQLAELGVTAAAIAEAHGGFGGDAVDHMAISEALGKCLSLEPYHGTAVMAATAIGLVGSEAQQARLLPRIGQGDLQVAWAHGEAVAGRVTVCAGHGVDGWWLYGAKPCVLHGAGAEYLLVTAQAAGEGVQLFLVDARTQGVHRDAYRLIDGTPAADVTLDGAPAERLGKLTPALLQRLLDTGISAACAEMVGAMDAACTLTVAYLKTRKQFGRLIGSNQALQHRAVDMLVALEQSRSLSVSLALALAGRNDLAGADVPSHAAKVFVTRNARQVCQEAIQMHGGIGMTEEYAVGHYLRRILVLDQLHGDMQFHLGRLEGRPE</sequence>
<accession>A0A1U9URF0</accession>
<dbReference type="Gene3D" id="1.10.540.10">
    <property type="entry name" value="Acyl-CoA dehydrogenase/oxidase, N-terminal domain"/>
    <property type="match status" value="1"/>
</dbReference>
<evidence type="ECO:0000256" key="1">
    <source>
        <dbReference type="ARBA" id="ARBA00001974"/>
    </source>
</evidence>
<dbReference type="InterPro" id="IPR046373">
    <property type="entry name" value="Acyl-CoA_Oxase/DH_mid-dom_sf"/>
</dbReference>
<dbReference type="PANTHER" id="PTHR43884:SF20">
    <property type="entry name" value="ACYL-COA DEHYDROGENASE FADE28"/>
    <property type="match status" value="1"/>
</dbReference>
<feature type="domain" description="Acyl-CoA dehydrogenase/oxidase C-terminal" evidence="6">
    <location>
        <begin position="229"/>
        <end position="357"/>
    </location>
</feature>
<dbReference type="PANTHER" id="PTHR43884">
    <property type="entry name" value="ACYL-COA DEHYDROGENASE"/>
    <property type="match status" value="1"/>
</dbReference>
<evidence type="ECO:0000259" key="6">
    <source>
        <dbReference type="Pfam" id="PF00441"/>
    </source>
</evidence>
<dbReference type="Proteomes" id="UP000189627">
    <property type="component" value="Chromosome 1"/>
</dbReference>
<evidence type="ECO:0000256" key="5">
    <source>
        <dbReference type="ARBA" id="ARBA00023002"/>
    </source>
</evidence>
<dbReference type="Pfam" id="PF02771">
    <property type="entry name" value="Acyl-CoA_dh_N"/>
    <property type="match status" value="1"/>
</dbReference>
<dbReference type="OrthoDB" id="9770681at2"/>